<comment type="caution">
    <text evidence="2">The sequence shown here is derived from an EMBL/GenBank/DDBJ whole genome shotgun (WGS) entry which is preliminary data.</text>
</comment>
<keyword evidence="3" id="KW-1185">Reference proteome</keyword>
<protein>
    <submittedName>
        <fullName evidence="2">Uncharacterized protein</fullName>
    </submittedName>
</protein>
<dbReference type="AlphaFoldDB" id="A0A918U7U1"/>
<gene>
    <name evidence="2" type="ORF">GCM10010358_71870</name>
</gene>
<name>A0A918U7U1_9ACTN</name>
<accession>A0A918U7U1</accession>
<evidence type="ECO:0000313" key="2">
    <source>
        <dbReference type="EMBL" id="GGY08529.1"/>
    </source>
</evidence>
<dbReference type="EMBL" id="BMVU01000067">
    <property type="protein sequence ID" value="GGY08529.1"/>
    <property type="molecule type" value="Genomic_DNA"/>
</dbReference>
<sequence length="117" mass="12995">MSTPAPSSHQHPDTPRTRAAVLPDDLADRVRAGRAAVRRRAFGMTHRETVAALHRTRLQQLDCNHEDLAKDVRDLAELAEWKRIEQLLAVTGGVYDPDADATVQDERTAHAARQRAG</sequence>
<feature type="region of interest" description="Disordered" evidence="1">
    <location>
        <begin position="1"/>
        <end position="22"/>
    </location>
</feature>
<reference evidence="2" key="2">
    <citation type="submission" date="2020-09" db="EMBL/GenBank/DDBJ databases">
        <authorList>
            <person name="Sun Q."/>
            <person name="Ohkuma M."/>
        </authorList>
    </citation>
    <scope>NUCLEOTIDE SEQUENCE</scope>
    <source>
        <strain evidence="2">JCM 4790</strain>
    </source>
</reference>
<dbReference type="Proteomes" id="UP000619244">
    <property type="component" value="Unassembled WGS sequence"/>
</dbReference>
<organism evidence="2 3">
    <name type="scientific">Streptomyces minutiscleroticus</name>
    <dbReference type="NCBI Taxonomy" id="68238"/>
    <lineage>
        <taxon>Bacteria</taxon>
        <taxon>Bacillati</taxon>
        <taxon>Actinomycetota</taxon>
        <taxon>Actinomycetes</taxon>
        <taxon>Kitasatosporales</taxon>
        <taxon>Streptomycetaceae</taxon>
        <taxon>Streptomyces</taxon>
    </lineage>
</organism>
<proteinExistence type="predicted"/>
<evidence type="ECO:0000256" key="1">
    <source>
        <dbReference type="SAM" id="MobiDB-lite"/>
    </source>
</evidence>
<evidence type="ECO:0000313" key="3">
    <source>
        <dbReference type="Proteomes" id="UP000619244"/>
    </source>
</evidence>
<reference evidence="2" key="1">
    <citation type="journal article" date="2014" name="Int. J. Syst. Evol. Microbiol.">
        <title>Complete genome sequence of Corynebacterium casei LMG S-19264T (=DSM 44701T), isolated from a smear-ripened cheese.</title>
        <authorList>
            <consortium name="US DOE Joint Genome Institute (JGI-PGF)"/>
            <person name="Walter F."/>
            <person name="Albersmeier A."/>
            <person name="Kalinowski J."/>
            <person name="Ruckert C."/>
        </authorList>
    </citation>
    <scope>NUCLEOTIDE SEQUENCE</scope>
    <source>
        <strain evidence="2">JCM 4790</strain>
    </source>
</reference>